<protein>
    <submittedName>
        <fullName evidence="6">Uncharacterized protein</fullName>
    </submittedName>
</protein>
<evidence type="ECO:0000256" key="3">
    <source>
        <dbReference type="ARBA" id="ARBA00022927"/>
    </source>
</evidence>
<feature type="region of interest" description="Disordered" evidence="5">
    <location>
        <begin position="142"/>
        <end position="234"/>
    </location>
</feature>
<evidence type="ECO:0000256" key="4">
    <source>
        <dbReference type="ARBA" id="ARBA00023136"/>
    </source>
</evidence>
<dbReference type="InterPro" id="IPR011989">
    <property type="entry name" value="ARM-like"/>
</dbReference>
<evidence type="ECO:0000256" key="1">
    <source>
        <dbReference type="ARBA" id="ARBA00004308"/>
    </source>
</evidence>
<dbReference type="SUPFAM" id="SSF52096">
    <property type="entry name" value="ClpP/crotonase"/>
    <property type="match status" value="1"/>
</dbReference>
<keyword evidence="3" id="KW-0653">Protein transport</keyword>
<name>A0A6V7QLQ4_ANACO</name>
<dbReference type="PANTHER" id="PTHR22780">
    <property type="entry name" value="ADAPTIN, ALPHA/GAMMA/EPSILON"/>
    <property type="match status" value="1"/>
</dbReference>
<dbReference type="AlphaFoldDB" id="A0A6V7QLQ4"/>
<comment type="subcellular location">
    <subcellularLocation>
        <location evidence="1">Endomembrane system</location>
    </subcellularLocation>
</comment>
<feature type="region of interest" description="Disordered" evidence="5">
    <location>
        <begin position="46"/>
        <end position="86"/>
    </location>
</feature>
<sequence length="369" mass="41461">MALTHSLSAPSSDLTPTSSSSAMDELIVARFAASTLTTPWPPWSSPARPRLLLRRRPHRRRGRLQGRHQGPRRRPRRRHGRVPQAHRRAIAGFTVTAGFEIALACDLLVAGRDTKFADPTLPRPPLLADLSYPCAAAPRQLQLPEAVAPRQPLRRRGRRFSPTPTTRGRVAPRRPLRPRPPASLPTLAPLRPSLRGHPLRGRPLLADLNYPSRRSSPTPVPPRPPASSPTRRPRCRMKEYLMHLVYVEMLGHNVSFGHIHAVKMTHDESLAVKRTNYLVVTLFLQRPSLAVGAFFLILLLSCFTPSAHQVFDLNDTAWIDAEFKAGAEQKEATENTLAAYKADQDMVLTELTPTRHARQLFDEMPRIWL</sequence>
<feature type="compositionally biased region" description="Low complexity" evidence="5">
    <location>
        <begin position="160"/>
        <end position="169"/>
    </location>
</feature>
<dbReference type="Gene3D" id="3.90.226.10">
    <property type="entry name" value="2-enoyl-CoA Hydratase, Chain A, domain 1"/>
    <property type="match status" value="1"/>
</dbReference>
<keyword evidence="4" id="KW-0472">Membrane</keyword>
<proteinExistence type="predicted"/>
<accession>A0A6V7QLQ4</accession>
<evidence type="ECO:0000256" key="2">
    <source>
        <dbReference type="ARBA" id="ARBA00022448"/>
    </source>
</evidence>
<dbReference type="InterPro" id="IPR050840">
    <property type="entry name" value="Adaptor_Complx_Large_Subunit"/>
</dbReference>
<keyword evidence="2" id="KW-0813">Transport</keyword>
<feature type="compositionally biased region" description="Low complexity" evidence="5">
    <location>
        <begin position="184"/>
        <end position="217"/>
    </location>
</feature>
<dbReference type="GO" id="GO:0015031">
    <property type="term" value="P:protein transport"/>
    <property type="evidence" value="ECO:0007669"/>
    <property type="project" value="UniProtKB-KW"/>
</dbReference>
<dbReference type="Gene3D" id="1.25.10.10">
    <property type="entry name" value="Leucine-rich Repeat Variant"/>
    <property type="match status" value="1"/>
</dbReference>
<evidence type="ECO:0000256" key="5">
    <source>
        <dbReference type="SAM" id="MobiDB-lite"/>
    </source>
</evidence>
<dbReference type="InterPro" id="IPR029045">
    <property type="entry name" value="ClpP/crotonase-like_dom_sf"/>
</dbReference>
<dbReference type="EMBL" id="LR862137">
    <property type="protein sequence ID" value="CAD1844094.1"/>
    <property type="molecule type" value="Genomic_DNA"/>
</dbReference>
<gene>
    <name evidence="6" type="ORF">CB5_LOCUS27305</name>
</gene>
<evidence type="ECO:0000313" key="6">
    <source>
        <dbReference type="EMBL" id="CAD1844094.1"/>
    </source>
</evidence>
<organism evidence="6">
    <name type="scientific">Ananas comosus var. bracteatus</name>
    <name type="common">red pineapple</name>
    <dbReference type="NCBI Taxonomy" id="296719"/>
    <lineage>
        <taxon>Eukaryota</taxon>
        <taxon>Viridiplantae</taxon>
        <taxon>Streptophyta</taxon>
        <taxon>Embryophyta</taxon>
        <taxon>Tracheophyta</taxon>
        <taxon>Spermatophyta</taxon>
        <taxon>Magnoliopsida</taxon>
        <taxon>Liliopsida</taxon>
        <taxon>Poales</taxon>
        <taxon>Bromeliaceae</taxon>
        <taxon>Bromelioideae</taxon>
        <taxon>Ananas</taxon>
    </lineage>
</organism>
<reference evidence="6" key="1">
    <citation type="submission" date="2020-07" db="EMBL/GenBank/DDBJ databases">
        <authorList>
            <person name="Lin J."/>
        </authorList>
    </citation>
    <scope>NUCLEOTIDE SEQUENCE</scope>
</reference>
<feature type="compositionally biased region" description="Pro residues" evidence="5">
    <location>
        <begin position="218"/>
        <end position="227"/>
    </location>
</feature>
<dbReference type="GO" id="GO:0005737">
    <property type="term" value="C:cytoplasm"/>
    <property type="evidence" value="ECO:0007669"/>
    <property type="project" value="UniProtKB-ARBA"/>
</dbReference>
<dbReference type="GO" id="GO:0012505">
    <property type="term" value="C:endomembrane system"/>
    <property type="evidence" value="ECO:0007669"/>
    <property type="project" value="UniProtKB-SubCell"/>
</dbReference>
<feature type="compositionally biased region" description="Basic residues" evidence="5">
    <location>
        <begin position="51"/>
        <end position="86"/>
    </location>
</feature>